<keyword evidence="2 3" id="KW-0808">Transferase</keyword>
<dbReference type="PANTHER" id="PTHR43285:SF2">
    <property type="entry name" value="ANTHRANILATE PHOSPHORIBOSYLTRANSFERASE"/>
    <property type="match status" value="1"/>
</dbReference>
<keyword evidence="1 3" id="KW-0328">Glycosyltransferase</keyword>
<comment type="pathway">
    <text evidence="3">Amino-acid biosynthesis; L-tryptophan biosynthesis; L-tryptophan from chorismate: step 2/5.</text>
</comment>
<evidence type="ECO:0000256" key="3">
    <source>
        <dbReference type="HAMAP-Rule" id="MF_00211"/>
    </source>
</evidence>
<dbReference type="Pfam" id="PF02885">
    <property type="entry name" value="Glycos_trans_3N"/>
    <property type="match status" value="1"/>
</dbReference>
<dbReference type="NCBIfam" id="TIGR01245">
    <property type="entry name" value="trpD"/>
    <property type="match status" value="1"/>
</dbReference>
<feature type="binding site" evidence="3">
    <location>
        <position position="78"/>
    </location>
    <ligand>
        <name>anthranilate</name>
        <dbReference type="ChEBI" id="CHEBI:16567"/>
        <label>1</label>
    </ligand>
</feature>
<dbReference type="OrthoDB" id="9806430at2"/>
<dbReference type="STRING" id="865938.Weevi_0930"/>
<dbReference type="SUPFAM" id="SSF52418">
    <property type="entry name" value="Nucleoside phosphorylase/phosphoribosyltransferase catalytic domain"/>
    <property type="match status" value="1"/>
</dbReference>
<reference evidence="6 7" key="1">
    <citation type="journal article" date="2011" name="Stand. Genomic Sci.">
        <title>Complete genome sequence of Weeksella virosa type strain (9751).</title>
        <authorList>
            <person name="Lang E."/>
            <person name="Teshima H."/>
            <person name="Lucas S."/>
            <person name="Lapidus A."/>
            <person name="Hammon N."/>
            <person name="Deshpande S."/>
            <person name="Nolan M."/>
            <person name="Cheng J.F."/>
            <person name="Pitluck S."/>
            <person name="Liolios K."/>
            <person name="Pagani I."/>
            <person name="Mikhailova N."/>
            <person name="Ivanova N."/>
            <person name="Mavromatis K."/>
            <person name="Pati A."/>
            <person name="Tapia R."/>
            <person name="Han C."/>
            <person name="Goodwin L."/>
            <person name="Chen A."/>
            <person name="Palaniappan K."/>
            <person name="Land M."/>
            <person name="Hauser L."/>
            <person name="Chang Y.J."/>
            <person name="Jeffries C.D."/>
            <person name="Brambilla E.M."/>
            <person name="Kopitz M."/>
            <person name="Rohde M."/>
            <person name="Goker M."/>
            <person name="Tindall B.J."/>
            <person name="Detter J.C."/>
            <person name="Woyke T."/>
            <person name="Bristow J."/>
            <person name="Eisen J.A."/>
            <person name="Markowitz V."/>
            <person name="Hugenholtz P."/>
            <person name="Klenk H.P."/>
            <person name="Kyrpides N.C."/>
        </authorList>
    </citation>
    <scope>NUCLEOTIDE SEQUENCE [LARGE SCALE GENOMIC DNA]</scope>
    <source>
        <strain evidence="7">ATCC 43766 / DSM 16922 / JCM 21250 / NBRC 16016 / NCTC 11634 / CL345/78</strain>
    </source>
</reference>
<proteinExistence type="inferred from homology"/>
<dbReference type="eggNOG" id="COG0547">
    <property type="taxonomic scope" value="Bacteria"/>
</dbReference>
<evidence type="ECO:0000313" key="6">
    <source>
        <dbReference type="EMBL" id="ADX67641.1"/>
    </source>
</evidence>
<feature type="domain" description="Glycosyl transferase family 3" evidence="4">
    <location>
        <begin position="74"/>
        <end position="318"/>
    </location>
</feature>
<accession>F0P1L3</accession>
<feature type="binding site" evidence="3">
    <location>
        <position position="223"/>
    </location>
    <ligand>
        <name>Mg(2+)</name>
        <dbReference type="ChEBI" id="CHEBI:18420"/>
        <label>1</label>
    </ligand>
</feature>
<dbReference type="RefSeq" id="WP_013598031.1">
    <property type="nucleotide sequence ID" value="NC_015144.1"/>
</dbReference>
<keyword evidence="3" id="KW-0479">Metal-binding</keyword>
<sequence>MKQLLNLLFDNYTLTEQEAYEVMIHISESKFSDIELSSFLTTFNMRNITLAEITGFRKALLDLCSRVDLPSTGIDLVGTGGDGKDTFNISTLASFVIAAAGEKVIKQGNYGASSVSGSSNMLAYFGYEFTQNSDRLQAEYESVGITFLHAPLFHPALKNVATLRKNLGVKTFFNIMGPLVNPVQPTHQCLGTFDMKTARLYHYVMQQTDTQYSISTALDGHDEVSLTSPAKIYSNLGEYLLHAKDFGLDNLHPTEIKGGKTIEENAKIFLAILENKGTRAQKQVVLANAALGLKTLHPNRSLEECVQRANESLESKRALQTFRQLLQTA</sequence>
<dbReference type="InterPro" id="IPR017459">
    <property type="entry name" value="Glycosyl_Trfase_fam3_N_dom"/>
</dbReference>
<dbReference type="InterPro" id="IPR035902">
    <property type="entry name" value="Nuc_phospho_transferase"/>
</dbReference>
<feature type="binding site" evidence="3">
    <location>
        <position position="118"/>
    </location>
    <ligand>
        <name>5-phospho-alpha-D-ribose 1-diphosphate</name>
        <dbReference type="ChEBI" id="CHEBI:58017"/>
    </ligand>
</feature>
<feature type="binding site" evidence="3">
    <location>
        <position position="90"/>
    </location>
    <ligand>
        <name>Mg(2+)</name>
        <dbReference type="ChEBI" id="CHEBI:18420"/>
        <label>1</label>
    </ligand>
</feature>
<dbReference type="InterPro" id="IPR000312">
    <property type="entry name" value="Glycosyl_Trfase_fam3"/>
</dbReference>
<comment type="similarity">
    <text evidence="3">Belongs to the anthranilate phosphoribosyltransferase family.</text>
</comment>
<dbReference type="Pfam" id="PF00591">
    <property type="entry name" value="Glycos_transf_3"/>
    <property type="match status" value="1"/>
</dbReference>
<comment type="caution">
    <text evidence="3">Lacks conserved residue(s) required for the propagation of feature annotation.</text>
</comment>
<dbReference type="GO" id="GO:0000287">
    <property type="term" value="F:magnesium ion binding"/>
    <property type="evidence" value="ECO:0007669"/>
    <property type="project" value="UniProtKB-UniRule"/>
</dbReference>
<dbReference type="GO" id="GO:0005829">
    <property type="term" value="C:cytosol"/>
    <property type="evidence" value="ECO:0007669"/>
    <property type="project" value="TreeGrafter"/>
</dbReference>
<dbReference type="InterPro" id="IPR036320">
    <property type="entry name" value="Glycosyl_Trfase_fam3_N_dom_sf"/>
</dbReference>
<dbReference type="Gene3D" id="1.20.970.10">
    <property type="entry name" value="Transferase, Pyrimidine Nucleoside Phosphorylase, Chain C"/>
    <property type="match status" value="1"/>
</dbReference>
<feature type="binding site" evidence="3">
    <location>
        <position position="164"/>
    </location>
    <ligand>
        <name>anthranilate</name>
        <dbReference type="ChEBI" id="CHEBI:16567"/>
        <label>2</label>
    </ligand>
</feature>
<comment type="catalytic activity">
    <reaction evidence="3">
        <text>N-(5-phospho-beta-D-ribosyl)anthranilate + diphosphate = 5-phospho-alpha-D-ribose 1-diphosphate + anthranilate</text>
        <dbReference type="Rhea" id="RHEA:11768"/>
        <dbReference type="ChEBI" id="CHEBI:16567"/>
        <dbReference type="ChEBI" id="CHEBI:18277"/>
        <dbReference type="ChEBI" id="CHEBI:33019"/>
        <dbReference type="ChEBI" id="CHEBI:58017"/>
        <dbReference type="EC" id="2.4.2.18"/>
    </reaction>
</comment>
<feature type="domain" description="Glycosyl transferase family 3 N-terminal" evidence="5">
    <location>
        <begin position="2"/>
        <end position="63"/>
    </location>
</feature>
<dbReference type="PANTHER" id="PTHR43285">
    <property type="entry name" value="ANTHRANILATE PHOSPHORIBOSYLTRANSFERASE"/>
    <property type="match status" value="1"/>
</dbReference>
<keyword evidence="3" id="KW-0460">Magnesium</keyword>
<feature type="binding site" evidence="3">
    <location>
        <begin position="88"/>
        <end position="91"/>
    </location>
    <ligand>
        <name>5-phospho-alpha-D-ribose 1-diphosphate</name>
        <dbReference type="ChEBI" id="CHEBI:58017"/>
    </ligand>
</feature>
<feature type="binding site" evidence="3">
    <location>
        <position position="222"/>
    </location>
    <ligand>
        <name>Mg(2+)</name>
        <dbReference type="ChEBI" id="CHEBI:18420"/>
        <label>2</label>
    </ligand>
</feature>
<feature type="binding site" evidence="3">
    <location>
        <position position="109"/>
    </location>
    <ligand>
        <name>anthranilate</name>
        <dbReference type="ChEBI" id="CHEBI:16567"/>
        <label>1</label>
    </ligand>
</feature>
<keyword evidence="3" id="KW-0822">Tryptophan biosynthesis</keyword>
<evidence type="ECO:0000256" key="1">
    <source>
        <dbReference type="ARBA" id="ARBA00022676"/>
    </source>
</evidence>
<feature type="binding site" evidence="3">
    <location>
        <position position="223"/>
    </location>
    <ligand>
        <name>Mg(2+)</name>
        <dbReference type="ChEBI" id="CHEBI:18420"/>
        <label>2</label>
    </ligand>
</feature>
<dbReference type="GO" id="GO:0004048">
    <property type="term" value="F:anthranilate phosphoribosyltransferase activity"/>
    <property type="evidence" value="ECO:0007669"/>
    <property type="project" value="UniProtKB-UniRule"/>
</dbReference>
<keyword evidence="7" id="KW-1185">Reference proteome</keyword>
<feature type="binding site" evidence="3">
    <location>
        <position position="78"/>
    </location>
    <ligand>
        <name>5-phospho-alpha-D-ribose 1-diphosphate</name>
        <dbReference type="ChEBI" id="CHEBI:58017"/>
    </ligand>
</feature>
<dbReference type="GO" id="GO:0000162">
    <property type="term" value="P:L-tryptophan biosynthetic process"/>
    <property type="evidence" value="ECO:0007669"/>
    <property type="project" value="UniProtKB-UniRule"/>
</dbReference>
<dbReference type="HAMAP" id="MF_00211">
    <property type="entry name" value="TrpD"/>
    <property type="match status" value="1"/>
</dbReference>
<dbReference type="Proteomes" id="UP000008641">
    <property type="component" value="Chromosome"/>
</dbReference>
<dbReference type="HOGENOM" id="CLU_034315_3_1_10"/>
<comment type="subunit">
    <text evidence="3">Homodimer.</text>
</comment>
<dbReference type="Gene3D" id="3.40.1030.10">
    <property type="entry name" value="Nucleoside phosphorylase/phosphoribosyltransferase catalytic domain"/>
    <property type="match status" value="1"/>
</dbReference>
<dbReference type="EMBL" id="CP002455">
    <property type="protein sequence ID" value="ADX67641.1"/>
    <property type="molecule type" value="Genomic_DNA"/>
</dbReference>
<gene>
    <name evidence="3" type="primary">trpD</name>
    <name evidence="6" type="ordered locus">Weevi_0930</name>
</gene>
<feature type="binding site" evidence="3">
    <location>
        <begin position="81"/>
        <end position="82"/>
    </location>
    <ligand>
        <name>5-phospho-alpha-D-ribose 1-diphosphate</name>
        <dbReference type="ChEBI" id="CHEBI:58017"/>
    </ligand>
</feature>
<feature type="binding site" evidence="3">
    <location>
        <position position="86"/>
    </location>
    <ligand>
        <name>5-phospho-alpha-D-ribose 1-diphosphate</name>
        <dbReference type="ChEBI" id="CHEBI:58017"/>
    </ligand>
</feature>
<evidence type="ECO:0000256" key="2">
    <source>
        <dbReference type="ARBA" id="ARBA00022679"/>
    </source>
</evidence>
<protein>
    <recommendedName>
        <fullName evidence="3">Anthranilate phosphoribosyltransferase</fullName>
        <ecNumber evidence="3">2.4.2.18</ecNumber>
    </recommendedName>
</protein>
<comment type="function">
    <text evidence="3">Catalyzes the transfer of the phosphoribosyl group of 5-phosphorylribose-1-pyrophosphate (PRPP) to anthranilate to yield N-(5'-phosphoribosyl)-anthranilate (PRA).</text>
</comment>
<dbReference type="AlphaFoldDB" id="F0P1L3"/>
<dbReference type="EC" id="2.4.2.18" evidence="3"/>
<reference evidence="7" key="2">
    <citation type="journal article" date="2011" name="Stand. Genomic Sci.">
        <title>Complete genome sequence of Weeksella virosa type strain (9751T).</title>
        <authorList>
            <person name="Lang E."/>
            <person name="Teshima H."/>
            <person name="Lucas S."/>
            <person name="Lapidus A."/>
            <person name="Hammon N."/>
            <person name="Deshpande S."/>
            <person name="Nolan M."/>
            <person name="Cheng J."/>
            <person name="Pitluck S."/>
            <person name="Liolios K."/>
            <person name="Pagani I."/>
            <person name="Mikhailova N."/>
            <person name="Ivanova N."/>
            <person name="Mavromatis K."/>
            <person name="Pati A."/>
            <person name="Tapia R."/>
            <person name="Han C."/>
            <person name="Goodwin L."/>
            <person name="Chen A."/>
            <person name="Palaniappan K."/>
            <person name="Land M."/>
            <person name="Hauser L."/>
            <person name="Chang Y."/>
            <person name="Jeffries C."/>
            <person name="Brambilla E."/>
            <person name="Kopitz M."/>
            <person name="Rohde M."/>
            <person name="Goker M."/>
            <person name="Tindall B."/>
            <person name="Detter J."/>
            <person name="Woyke T."/>
            <person name="Bristow J."/>
            <person name="Eisen J."/>
            <person name="Markowitz V."/>
            <person name="Hugenholtz P."/>
            <person name="Klenk H."/>
            <person name="Kyrpides N."/>
        </authorList>
    </citation>
    <scope>NUCLEOTIDE SEQUENCE [LARGE SCALE GENOMIC DNA]</scope>
    <source>
        <strain evidence="7">ATCC 43766 / DSM 16922 / JCM 21250 / NBRC 16016 / NCTC 11634 / CL345/78</strain>
    </source>
</reference>
<evidence type="ECO:0000313" key="7">
    <source>
        <dbReference type="Proteomes" id="UP000008641"/>
    </source>
</evidence>
<evidence type="ECO:0000259" key="4">
    <source>
        <dbReference type="Pfam" id="PF00591"/>
    </source>
</evidence>
<dbReference type="SUPFAM" id="SSF47648">
    <property type="entry name" value="Nucleoside phosphorylase/phosphoribosyltransferase N-terminal domain"/>
    <property type="match status" value="1"/>
</dbReference>
<dbReference type="InterPro" id="IPR005940">
    <property type="entry name" value="Anthranilate_Pribosyl_Tfrase"/>
</dbReference>
<evidence type="ECO:0000259" key="5">
    <source>
        <dbReference type="Pfam" id="PF02885"/>
    </source>
</evidence>
<name>F0P1L3_WEEVC</name>
<feature type="binding site" evidence="3">
    <location>
        <begin position="106"/>
        <end position="114"/>
    </location>
    <ligand>
        <name>5-phospho-alpha-D-ribose 1-diphosphate</name>
        <dbReference type="ChEBI" id="CHEBI:58017"/>
    </ligand>
</feature>
<keyword evidence="3" id="KW-0028">Amino-acid biosynthesis</keyword>
<dbReference type="KEGG" id="wvi:Weevi_0930"/>
<comment type="cofactor">
    <cofactor evidence="3">
        <name>Mg(2+)</name>
        <dbReference type="ChEBI" id="CHEBI:18420"/>
    </cofactor>
    <text evidence="3">Binds 2 magnesium ions per monomer.</text>
</comment>
<keyword evidence="3" id="KW-0057">Aromatic amino acid biosynthesis</keyword>
<organism evidence="6 7">
    <name type="scientific">Weeksella virosa (strain ATCC 43766 / DSM 16922 / JCM 21250 / CCUG 30538 / CDC 9751 / IAM 14551 / NBRC 16016 / NCTC 11634 / CL345/78)</name>
    <dbReference type="NCBI Taxonomy" id="865938"/>
    <lineage>
        <taxon>Bacteria</taxon>
        <taxon>Pseudomonadati</taxon>
        <taxon>Bacteroidota</taxon>
        <taxon>Flavobacteriia</taxon>
        <taxon>Flavobacteriales</taxon>
        <taxon>Weeksellaceae</taxon>
        <taxon>Weeksella</taxon>
    </lineage>
</organism>